<dbReference type="AlphaFoldDB" id="A0A8S2ZMA7"/>
<comment type="caution">
    <text evidence="1">The sequence shown here is derived from an EMBL/GenBank/DDBJ whole genome shotgun (WGS) entry which is preliminary data.</text>
</comment>
<accession>A0A8S2ZMA7</accession>
<reference evidence="1" key="1">
    <citation type="submission" date="2021-02" db="EMBL/GenBank/DDBJ databases">
        <authorList>
            <person name="Nowell W R."/>
        </authorList>
    </citation>
    <scope>NUCLEOTIDE SEQUENCE</scope>
</reference>
<dbReference type="OrthoDB" id="432234at2759"/>
<organism evidence="1 2">
    <name type="scientific">Didymodactylos carnosus</name>
    <dbReference type="NCBI Taxonomy" id="1234261"/>
    <lineage>
        <taxon>Eukaryota</taxon>
        <taxon>Metazoa</taxon>
        <taxon>Spiralia</taxon>
        <taxon>Gnathifera</taxon>
        <taxon>Rotifera</taxon>
        <taxon>Eurotatoria</taxon>
        <taxon>Bdelloidea</taxon>
        <taxon>Philodinida</taxon>
        <taxon>Philodinidae</taxon>
        <taxon>Didymodactylos</taxon>
    </lineage>
</organism>
<dbReference type="EMBL" id="CAJOBC010139952">
    <property type="protein sequence ID" value="CAF4642082.1"/>
    <property type="molecule type" value="Genomic_DNA"/>
</dbReference>
<dbReference type="Proteomes" id="UP000681722">
    <property type="component" value="Unassembled WGS sequence"/>
</dbReference>
<name>A0A8S2ZMA7_9BILA</name>
<protein>
    <recommendedName>
        <fullName evidence="3">ATP-dependent DNA helicase</fullName>
    </recommendedName>
</protein>
<evidence type="ECO:0000313" key="1">
    <source>
        <dbReference type="EMBL" id="CAF4642082.1"/>
    </source>
</evidence>
<evidence type="ECO:0000313" key="2">
    <source>
        <dbReference type="Proteomes" id="UP000681722"/>
    </source>
</evidence>
<proteinExistence type="predicted"/>
<gene>
    <name evidence="1" type="ORF">SRO942_LOCUS50170</name>
</gene>
<feature type="non-terminal residue" evidence="1">
    <location>
        <position position="144"/>
    </location>
</feature>
<sequence>MVGLYLLGQLGGLLTLAKHCDPSIPFGDINVIFFGDFMQYDPVGDQSLYSDIISDKTQKKKKIKEIRAATSASGRALWEQINTVIKLEKQMRTSDSRYLQLFQRLRKGECTVDDHELLTTRVIDPNHDVKSLDTDEWKKAPILV</sequence>
<evidence type="ECO:0008006" key="3">
    <source>
        <dbReference type="Google" id="ProtNLM"/>
    </source>
</evidence>